<dbReference type="Proteomes" id="UP001172155">
    <property type="component" value="Unassembled WGS sequence"/>
</dbReference>
<comment type="caution">
    <text evidence="1">The sequence shown here is derived from an EMBL/GenBank/DDBJ whole genome shotgun (WGS) entry which is preliminary data.</text>
</comment>
<dbReference type="SUPFAM" id="SSF53254">
    <property type="entry name" value="Phosphoglycerate mutase-like"/>
    <property type="match status" value="1"/>
</dbReference>
<dbReference type="PANTHER" id="PTHR48100">
    <property type="entry name" value="BROAD-SPECIFICITY PHOSPHATASE YOR283W-RELATED"/>
    <property type="match status" value="1"/>
</dbReference>
<dbReference type="Pfam" id="PF00300">
    <property type="entry name" value="His_Phos_1"/>
    <property type="match status" value="1"/>
</dbReference>
<accession>A0AA40F3A3</accession>
<dbReference type="Gene3D" id="3.40.50.1240">
    <property type="entry name" value="Phosphoglycerate mutase-like"/>
    <property type="match status" value="1"/>
</dbReference>
<dbReference type="AlphaFoldDB" id="A0AA40F3A3"/>
<name>A0AA40F3A3_9PEZI</name>
<dbReference type="EMBL" id="JAUKUD010000003">
    <property type="protein sequence ID" value="KAK0750294.1"/>
    <property type="molecule type" value="Genomic_DNA"/>
</dbReference>
<keyword evidence="2" id="KW-1185">Reference proteome</keyword>
<proteinExistence type="predicted"/>
<dbReference type="CDD" id="cd07067">
    <property type="entry name" value="HP_PGM_like"/>
    <property type="match status" value="1"/>
</dbReference>
<dbReference type="InterPro" id="IPR029033">
    <property type="entry name" value="His_PPase_superfam"/>
</dbReference>
<dbReference type="GO" id="GO:0016791">
    <property type="term" value="F:phosphatase activity"/>
    <property type="evidence" value="ECO:0007669"/>
    <property type="project" value="TreeGrafter"/>
</dbReference>
<dbReference type="SMART" id="SM00855">
    <property type="entry name" value="PGAM"/>
    <property type="match status" value="1"/>
</dbReference>
<dbReference type="GO" id="GO:0005737">
    <property type="term" value="C:cytoplasm"/>
    <property type="evidence" value="ECO:0007669"/>
    <property type="project" value="TreeGrafter"/>
</dbReference>
<gene>
    <name evidence="1" type="ORF">B0T18DRAFT_437533</name>
</gene>
<evidence type="ECO:0000313" key="1">
    <source>
        <dbReference type="EMBL" id="KAK0750294.1"/>
    </source>
</evidence>
<organism evidence="1 2">
    <name type="scientific">Schizothecium vesticola</name>
    <dbReference type="NCBI Taxonomy" id="314040"/>
    <lineage>
        <taxon>Eukaryota</taxon>
        <taxon>Fungi</taxon>
        <taxon>Dikarya</taxon>
        <taxon>Ascomycota</taxon>
        <taxon>Pezizomycotina</taxon>
        <taxon>Sordariomycetes</taxon>
        <taxon>Sordariomycetidae</taxon>
        <taxon>Sordariales</taxon>
        <taxon>Schizotheciaceae</taxon>
        <taxon>Schizothecium</taxon>
    </lineage>
</organism>
<evidence type="ECO:0000313" key="2">
    <source>
        <dbReference type="Proteomes" id="UP001172155"/>
    </source>
</evidence>
<reference evidence="1" key="1">
    <citation type="submission" date="2023-06" db="EMBL/GenBank/DDBJ databases">
        <title>Genome-scale phylogeny and comparative genomics of the fungal order Sordariales.</title>
        <authorList>
            <consortium name="Lawrence Berkeley National Laboratory"/>
            <person name="Hensen N."/>
            <person name="Bonometti L."/>
            <person name="Westerberg I."/>
            <person name="Brannstrom I.O."/>
            <person name="Guillou S."/>
            <person name="Cros-Aarteil S."/>
            <person name="Calhoun S."/>
            <person name="Haridas S."/>
            <person name="Kuo A."/>
            <person name="Mondo S."/>
            <person name="Pangilinan J."/>
            <person name="Riley R."/>
            <person name="LaButti K."/>
            <person name="Andreopoulos B."/>
            <person name="Lipzen A."/>
            <person name="Chen C."/>
            <person name="Yanf M."/>
            <person name="Daum C."/>
            <person name="Ng V."/>
            <person name="Clum A."/>
            <person name="Steindorff A."/>
            <person name="Ohm R."/>
            <person name="Martin F."/>
            <person name="Silar P."/>
            <person name="Natvig D."/>
            <person name="Lalanne C."/>
            <person name="Gautier V."/>
            <person name="Ament-velasquez S.L."/>
            <person name="Kruys A."/>
            <person name="Hutchinson M.I."/>
            <person name="Powell A.J."/>
            <person name="Barry K."/>
            <person name="Miller A.N."/>
            <person name="Grigoriev I.V."/>
            <person name="Debuchy R."/>
            <person name="Gladieux P."/>
            <person name="Thoren M.H."/>
            <person name="Johannesson H."/>
        </authorList>
    </citation>
    <scope>NUCLEOTIDE SEQUENCE</scope>
    <source>
        <strain evidence="1">SMH3187-1</strain>
    </source>
</reference>
<dbReference type="InterPro" id="IPR013078">
    <property type="entry name" value="His_Pase_superF_clade-1"/>
</dbReference>
<dbReference type="PANTHER" id="PTHR48100:SF54">
    <property type="entry name" value="PHOSPHATASE SPAC5H10.03-RELATED"/>
    <property type="match status" value="1"/>
</dbReference>
<dbReference type="InterPro" id="IPR050275">
    <property type="entry name" value="PGM_Phosphatase"/>
</dbReference>
<protein>
    <submittedName>
        <fullName evidence="1">Histidine phosphatase superfamily</fullName>
    </submittedName>
</protein>
<sequence length="213" mass="22722">MPPHSTIYLLRHAESLHNTTKNFSLRDPPLTPLGVSQSAALTTSFPALATTAVILASPLTRAIETALAGFGPILPPHGTATKLILDPDLQERSALPCDTGSPVPALVARFPELEGAIREGIPAEGEWFVKEGAFAEDDGAVRARAARVRGRLAELVEELEKEGGEGARKDVAVVTHGVFMKFLAEDEEVDLPKAGWKGYRVVEGGEGWKLVAV</sequence>